<dbReference type="EC" id="2.7.10.1" evidence="2"/>
<evidence type="ECO:0000256" key="6">
    <source>
        <dbReference type="ARBA" id="ARBA00022729"/>
    </source>
</evidence>
<evidence type="ECO:0000256" key="7">
    <source>
        <dbReference type="ARBA" id="ARBA00022741"/>
    </source>
</evidence>
<evidence type="ECO:0000256" key="10">
    <source>
        <dbReference type="ARBA" id="ARBA00022989"/>
    </source>
</evidence>
<feature type="region of interest" description="Disordered" evidence="16">
    <location>
        <begin position="156"/>
        <end position="213"/>
    </location>
</feature>
<comment type="subcellular location">
    <subcellularLocation>
        <location evidence="1">Cell membrane</location>
        <topology evidence="1">Single-pass type I membrane protein</topology>
    </subcellularLocation>
</comment>
<dbReference type="AlphaFoldDB" id="A0A6G9YAJ6"/>
<dbReference type="RefSeq" id="WP_167473114.1">
    <property type="nucleotide sequence ID" value="NZ_CP046172.1"/>
</dbReference>
<dbReference type="InterPro" id="IPR055163">
    <property type="entry name" value="ALK/LTK-like_GRD"/>
</dbReference>
<dbReference type="InterPro" id="IPR006311">
    <property type="entry name" value="TAT_signal"/>
</dbReference>
<evidence type="ECO:0000256" key="8">
    <source>
        <dbReference type="ARBA" id="ARBA00022777"/>
    </source>
</evidence>
<evidence type="ECO:0000256" key="2">
    <source>
        <dbReference type="ARBA" id="ARBA00011902"/>
    </source>
</evidence>
<sequence length="291" mass="26899">MSETYSAPTILGIALARRRRMSAGVGALALIAAAALPSAGPAAAAQPGCSRSGDTTTCRFDFTGGEQTFTVPDGVTSLTVRAIGAHGGCIAWQMAPESARAPLAVNPGDTLFVEVGGGGGAADQATNTPGAGGFNGGGTGGTGYLSGCGGGGASDIRTVGADDPDSLRSRLLIGAGGGGGGGGGNGGSTGGAAGTATAGGKGGPGRADGADGTFGVGGDGGSDDGTVEYACAGGGGGGGYYGGGGSGAFTHTGPGGKGSSFGPPGTVVDTAGDQESAAVIIDYVVNGSGKR</sequence>
<keyword evidence="11" id="KW-0472">Membrane</keyword>
<dbReference type="GO" id="GO:0005524">
    <property type="term" value="F:ATP binding"/>
    <property type="evidence" value="ECO:0007669"/>
    <property type="project" value="UniProtKB-KW"/>
</dbReference>
<keyword evidence="12" id="KW-0829">Tyrosine-protein kinase</keyword>
<dbReference type="Pfam" id="PF12810">
    <property type="entry name" value="ALK_LTK_GRD"/>
    <property type="match status" value="1"/>
</dbReference>
<dbReference type="GO" id="GO:0004714">
    <property type="term" value="F:transmembrane receptor protein tyrosine kinase activity"/>
    <property type="evidence" value="ECO:0007669"/>
    <property type="project" value="UniProtKB-EC"/>
</dbReference>
<keyword evidence="10" id="KW-1133">Transmembrane helix</keyword>
<feature type="chain" id="PRO_5026134171" description="receptor protein-tyrosine kinase" evidence="17">
    <location>
        <begin position="45"/>
        <end position="291"/>
    </location>
</feature>
<reference evidence="19 20" key="1">
    <citation type="journal article" date="2019" name="ACS Chem. Biol.">
        <title>Identification and Mobilization of a Cryptic Antibiotic Biosynthesis Gene Locus from a Human-Pathogenic Nocardia Isolate.</title>
        <authorList>
            <person name="Herisse M."/>
            <person name="Ishida K."/>
            <person name="Porter J.L."/>
            <person name="Howden B."/>
            <person name="Hertweck C."/>
            <person name="Stinear T.P."/>
            <person name="Pidot S.J."/>
        </authorList>
    </citation>
    <scope>NUCLEOTIDE SEQUENCE [LARGE SCALE GENOMIC DNA]</scope>
    <source>
        <strain evidence="19 20">AUSMDU00012717</strain>
    </source>
</reference>
<proteinExistence type="predicted"/>
<keyword evidence="14" id="KW-0675">Receptor</keyword>
<gene>
    <name evidence="19" type="ORF">F5544_10955</name>
</gene>
<keyword evidence="7" id="KW-0547">Nucleotide-binding</keyword>
<evidence type="ECO:0000256" key="16">
    <source>
        <dbReference type="SAM" id="MobiDB-lite"/>
    </source>
</evidence>
<evidence type="ECO:0000256" key="4">
    <source>
        <dbReference type="ARBA" id="ARBA00022679"/>
    </source>
</evidence>
<evidence type="ECO:0000256" key="3">
    <source>
        <dbReference type="ARBA" id="ARBA00022475"/>
    </source>
</evidence>
<evidence type="ECO:0000256" key="15">
    <source>
        <dbReference type="ARBA" id="ARBA00023180"/>
    </source>
</evidence>
<name>A0A6G9YAJ6_9NOCA</name>
<keyword evidence="8" id="KW-0418">Kinase</keyword>
<evidence type="ECO:0000256" key="5">
    <source>
        <dbReference type="ARBA" id="ARBA00022692"/>
    </source>
</evidence>
<dbReference type="Proteomes" id="UP000503540">
    <property type="component" value="Chromosome"/>
</dbReference>
<keyword evidence="15" id="KW-0325">Glycoprotein</keyword>
<evidence type="ECO:0000256" key="1">
    <source>
        <dbReference type="ARBA" id="ARBA00004251"/>
    </source>
</evidence>
<evidence type="ECO:0000313" key="19">
    <source>
        <dbReference type="EMBL" id="QIS10086.1"/>
    </source>
</evidence>
<keyword evidence="4" id="KW-0808">Transferase</keyword>
<evidence type="ECO:0000256" key="11">
    <source>
        <dbReference type="ARBA" id="ARBA00023136"/>
    </source>
</evidence>
<keyword evidence="20" id="KW-1185">Reference proteome</keyword>
<feature type="compositionally biased region" description="Gly residues" evidence="16">
    <location>
        <begin position="174"/>
        <end position="213"/>
    </location>
</feature>
<keyword evidence="9" id="KW-0067">ATP-binding</keyword>
<dbReference type="KEGG" id="nah:F5544_10955"/>
<dbReference type="EMBL" id="CP046172">
    <property type="protein sequence ID" value="QIS10086.1"/>
    <property type="molecule type" value="Genomic_DNA"/>
</dbReference>
<keyword evidence="3" id="KW-1003">Cell membrane</keyword>
<evidence type="ECO:0000256" key="14">
    <source>
        <dbReference type="ARBA" id="ARBA00023170"/>
    </source>
</evidence>
<protein>
    <recommendedName>
        <fullName evidence="2">receptor protein-tyrosine kinase</fullName>
        <ecNumber evidence="2">2.7.10.1</ecNumber>
    </recommendedName>
</protein>
<keyword evidence="5" id="KW-0812">Transmembrane</keyword>
<evidence type="ECO:0000259" key="18">
    <source>
        <dbReference type="Pfam" id="PF12810"/>
    </source>
</evidence>
<evidence type="ECO:0000256" key="17">
    <source>
        <dbReference type="SAM" id="SignalP"/>
    </source>
</evidence>
<evidence type="ECO:0000256" key="12">
    <source>
        <dbReference type="ARBA" id="ARBA00023137"/>
    </source>
</evidence>
<dbReference type="GO" id="GO:0005886">
    <property type="term" value="C:plasma membrane"/>
    <property type="evidence" value="ECO:0007669"/>
    <property type="project" value="UniProtKB-SubCell"/>
</dbReference>
<accession>A0A6G9YAJ6</accession>
<evidence type="ECO:0000256" key="13">
    <source>
        <dbReference type="ARBA" id="ARBA00023157"/>
    </source>
</evidence>
<dbReference type="PROSITE" id="PS51318">
    <property type="entry name" value="TAT"/>
    <property type="match status" value="1"/>
</dbReference>
<keyword evidence="6 17" id="KW-0732">Signal</keyword>
<evidence type="ECO:0000313" key="20">
    <source>
        <dbReference type="Proteomes" id="UP000503540"/>
    </source>
</evidence>
<keyword evidence="13" id="KW-1015">Disulfide bond</keyword>
<feature type="domain" description="ALK/LTK-like glycine-rich" evidence="18">
    <location>
        <begin position="82"/>
        <end position="261"/>
    </location>
</feature>
<organism evidence="19 20">
    <name type="scientific">Nocardia arthritidis</name>
    <dbReference type="NCBI Taxonomy" id="228602"/>
    <lineage>
        <taxon>Bacteria</taxon>
        <taxon>Bacillati</taxon>
        <taxon>Actinomycetota</taxon>
        <taxon>Actinomycetes</taxon>
        <taxon>Mycobacteriales</taxon>
        <taxon>Nocardiaceae</taxon>
        <taxon>Nocardia</taxon>
    </lineage>
</organism>
<feature type="signal peptide" evidence="17">
    <location>
        <begin position="1"/>
        <end position="44"/>
    </location>
</feature>
<dbReference type="PRINTS" id="PR01228">
    <property type="entry name" value="EGGSHELL"/>
</dbReference>
<evidence type="ECO:0000256" key="9">
    <source>
        <dbReference type="ARBA" id="ARBA00022840"/>
    </source>
</evidence>